<name>A0A840QCT0_9PSEU</name>
<feature type="transmembrane region" description="Helical" evidence="1">
    <location>
        <begin position="6"/>
        <end position="35"/>
    </location>
</feature>
<keyword evidence="1" id="KW-0812">Transmembrane</keyword>
<sequence length="68" mass="6919">MGTFGLILAIVGPFIPAPLSVIVLVAALFLGGLGLDRARQGRTGADLPRAAIIVVGVGLVLTFLFATM</sequence>
<feature type="transmembrane region" description="Helical" evidence="1">
    <location>
        <begin position="47"/>
        <end position="66"/>
    </location>
</feature>
<proteinExistence type="predicted"/>
<evidence type="ECO:0000313" key="3">
    <source>
        <dbReference type="Proteomes" id="UP000584374"/>
    </source>
</evidence>
<evidence type="ECO:0000313" key="2">
    <source>
        <dbReference type="EMBL" id="MBB5156339.1"/>
    </source>
</evidence>
<keyword evidence="1" id="KW-1133">Transmembrane helix</keyword>
<keyword evidence="1" id="KW-0472">Membrane</keyword>
<dbReference type="Proteomes" id="UP000584374">
    <property type="component" value="Unassembled WGS sequence"/>
</dbReference>
<organism evidence="2 3">
    <name type="scientific">Saccharopolyspora phatthalungensis</name>
    <dbReference type="NCBI Taxonomy" id="664693"/>
    <lineage>
        <taxon>Bacteria</taxon>
        <taxon>Bacillati</taxon>
        <taxon>Actinomycetota</taxon>
        <taxon>Actinomycetes</taxon>
        <taxon>Pseudonocardiales</taxon>
        <taxon>Pseudonocardiaceae</taxon>
        <taxon>Saccharopolyspora</taxon>
    </lineage>
</organism>
<evidence type="ECO:0000256" key="1">
    <source>
        <dbReference type="SAM" id="Phobius"/>
    </source>
</evidence>
<keyword evidence="3" id="KW-1185">Reference proteome</keyword>
<dbReference type="EMBL" id="JACHIW010000001">
    <property type="protein sequence ID" value="MBB5156339.1"/>
    <property type="molecule type" value="Genomic_DNA"/>
</dbReference>
<reference evidence="2 3" key="1">
    <citation type="submission" date="2020-08" db="EMBL/GenBank/DDBJ databases">
        <title>Sequencing the genomes of 1000 actinobacteria strains.</title>
        <authorList>
            <person name="Klenk H.-P."/>
        </authorList>
    </citation>
    <scope>NUCLEOTIDE SEQUENCE [LARGE SCALE GENOMIC DNA]</scope>
    <source>
        <strain evidence="2 3">DSM 45584</strain>
    </source>
</reference>
<protein>
    <submittedName>
        <fullName evidence="2">Uncharacterized protein</fullName>
    </submittedName>
</protein>
<dbReference type="RefSeq" id="WP_184727498.1">
    <property type="nucleotide sequence ID" value="NZ_JACHIW010000001.1"/>
</dbReference>
<dbReference type="AlphaFoldDB" id="A0A840QCT0"/>
<comment type="caution">
    <text evidence="2">The sequence shown here is derived from an EMBL/GenBank/DDBJ whole genome shotgun (WGS) entry which is preliminary data.</text>
</comment>
<accession>A0A840QCT0</accession>
<gene>
    <name evidence="2" type="ORF">BJ970_003873</name>
</gene>